<dbReference type="InterPro" id="IPR036402">
    <property type="entry name" value="EF-Ts_dimer_sf"/>
</dbReference>
<comment type="function">
    <text evidence="4">Associates with the EF-Tu.GDP complex and induces the exchange of GDP to GTP. It remains bound to the aminoacyl-tRNA.EF-Tu.GTP complex up to the GTP hydrolysis stage on the ribosome.</text>
</comment>
<reference evidence="7" key="1">
    <citation type="journal article" date="2020" name="Ecol. Evol.">
        <title>Genome structure and content of the rice root-knot nematode (Meloidogyne graminicola).</title>
        <authorList>
            <person name="Phan N.T."/>
            <person name="Danchin E.G.J."/>
            <person name="Klopp C."/>
            <person name="Perfus-Barbeoch L."/>
            <person name="Kozlowski D.K."/>
            <person name="Koutsovoulos G.D."/>
            <person name="Lopez-Roques C."/>
            <person name="Bouchez O."/>
            <person name="Zahm M."/>
            <person name="Besnard G."/>
            <person name="Bellafiore S."/>
        </authorList>
    </citation>
    <scope>NUCLEOTIDE SEQUENCE</scope>
    <source>
        <strain evidence="7">VN-18</strain>
    </source>
</reference>
<dbReference type="InterPro" id="IPR014039">
    <property type="entry name" value="Transl_elong_EFTs/EF1B_dimer"/>
</dbReference>
<dbReference type="Proteomes" id="UP000605970">
    <property type="component" value="Unassembled WGS sequence"/>
</dbReference>
<feature type="domain" description="Translation elongation factor EFTs/EF1B dimerisation" evidence="6">
    <location>
        <begin position="107"/>
        <end position="337"/>
    </location>
</feature>
<dbReference type="OrthoDB" id="277235at2759"/>
<evidence type="ECO:0000259" key="6">
    <source>
        <dbReference type="Pfam" id="PF00889"/>
    </source>
</evidence>
<dbReference type="SUPFAM" id="SSF54713">
    <property type="entry name" value="Elongation factor Ts (EF-Ts), dimerisation domain"/>
    <property type="match status" value="1"/>
</dbReference>
<dbReference type="HAMAP" id="MF_00050">
    <property type="entry name" value="EF_Ts"/>
    <property type="match status" value="1"/>
</dbReference>
<dbReference type="Gene3D" id="1.10.8.10">
    <property type="entry name" value="DNA helicase RuvA subunit, C-terminal domain"/>
    <property type="match status" value="1"/>
</dbReference>
<dbReference type="GO" id="GO:0003746">
    <property type="term" value="F:translation elongation factor activity"/>
    <property type="evidence" value="ECO:0007669"/>
    <property type="project" value="UniProtKB-UniRule"/>
</dbReference>
<accession>A0A8S9ZXP1</accession>
<dbReference type="EMBL" id="JABEBT010000016">
    <property type="protein sequence ID" value="KAF7637934.1"/>
    <property type="molecule type" value="Genomic_DNA"/>
</dbReference>
<evidence type="ECO:0000256" key="4">
    <source>
        <dbReference type="HAMAP-Rule" id="MF_03135"/>
    </source>
</evidence>
<keyword evidence="2 4" id="KW-0251">Elongation factor</keyword>
<comment type="similarity">
    <text evidence="1 4">Belongs to the EF-Ts family.</text>
</comment>
<comment type="subcellular location">
    <subcellularLocation>
        <location evidence="4">Mitochondrion</location>
    </subcellularLocation>
</comment>
<name>A0A8S9ZXP1_9BILA</name>
<evidence type="ECO:0000256" key="3">
    <source>
        <dbReference type="ARBA" id="ARBA00022917"/>
    </source>
</evidence>
<feature type="compositionally biased region" description="Acidic residues" evidence="5">
    <location>
        <begin position="279"/>
        <end position="290"/>
    </location>
</feature>
<dbReference type="Gene3D" id="3.30.479.20">
    <property type="entry name" value="Elongation factor Ts, dimerisation domain"/>
    <property type="match status" value="2"/>
</dbReference>
<dbReference type="Pfam" id="PF00889">
    <property type="entry name" value="EF_TS"/>
    <property type="match status" value="1"/>
</dbReference>
<dbReference type="Pfam" id="PF25025">
    <property type="entry name" value="EF-Ts_N"/>
    <property type="match status" value="1"/>
</dbReference>
<dbReference type="InterPro" id="IPR009060">
    <property type="entry name" value="UBA-like_sf"/>
</dbReference>
<dbReference type="GO" id="GO:0005739">
    <property type="term" value="C:mitochondrion"/>
    <property type="evidence" value="ECO:0007669"/>
    <property type="project" value="UniProtKB-SubCell"/>
</dbReference>
<gene>
    <name evidence="7" type="ORF">Mgra_00002637</name>
</gene>
<dbReference type="InterPro" id="IPR001816">
    <property type="entry name" value="Transl_elong_EFTs/EF1B"/>
</dbReference>
<comment type="caution">
    <text evidence="7">The sequence shown here is derived from an EMBL/GenBank/DDBJ whole genome shotgun (WGS) entry which is preliminary data.</text>
</comment>
<evidence type="ECO:0000256" key="1">
    <source>
        <dbReference type="ARBA" id="ARBA00005532"/>
    </source>
</evidence>
<organism evidence="7 8">
    <name type="scientific">Meloidogyne graminicola</name>
    <dbReference type="NCBI Taxonomy" id="189291"/>
    <lineage>
        <taxon>Eukaryota</taxon>
        <taxon>Metazoa</taxon>
        <taxon>Ecdysozoa</taxon>
        <taxon>Nematoda</taxon>
        <taxon>Chromadorea</taxon>
        <taxon>Rhabditida</taxon>
        <taxon>Tylenchina</taxon>
        <taxon>Tylenchomorpha</taxon>
        <taxon>Tylenchoidea</taxon>
        <taxon>Meloidogynidae</taxon>
        <taxon>Meloidogyninae</taxon>
        <taxon>Meloidogyne</taxon>
    </lineage>
</organism>
<evidence type="ECO:0000313" key="8">
    <source>
        <dbReference type="Proteomes" id="UP000605970"/>
    </source>
</evidence>
<sequence length="343" mass="39578">MQNTLRFQRKLFFFPNLVRSFSIQPTEIKEQNVNISKESLIKMRKDTGYSYAKCRKALLKFGEQNYREALRWIKDVAVKEGWEKAAKLSGRNASQGLCALLIRKNIAAMIELNCETDFVSKSEEFHILASQLTADLFNYAENLLPLKAEYKYFGGLNSLEFSLNELKNSDGYSFEEIIVTSIGRLGENIKLNRAKVFYTSPEFSVFGHAHPNEKIGQVEMGRFVSIVSIRRREENSGFPIEKLGRQICHHIIGMVPETLGEAFENKERKEEQNKNIANEDYDEKDDDDGSLENMTKIDENESQLMQQSFMLNPQQKVYEYLNYHGADVKDFLRLELGTIEGIM</sequence>
<evidence type="ECO:0000313" key="7">
    <source>
        <dbReference type="EMBL" id="KAF7637934.1"/>
    </source>
</evidence>
<dbReference type="PANTHER" id="PTHR11741:SF0">
    <property type="entry name" value="ELONGATION FACTOR TS, MITOCHONDRIAL"/>
    <property type="match status" value="1"/>
</dbReference>
<dbReference type="GO" id="GO:0070125">
    <property type="term" value="P:mitochondrial translational elongation"/>
    <property type="evidence" value="ECO:0007669"/>
    <property type="project" value="TreeGrafter"/>
</dbReference>
<keyword evidence="4" id="KW-0496">Mitochondrion</keyword>
<evidence type="ECO:0000256" key="5">
    <source>
        <dbReference type="SAM" id="MobiDB-lite"/>
    </source>
</evidence>
<dbReference type="PANTHER" id="PTHR11741">
    <property type="entry name" value="ELONGATION FACTOR TS"/>
    <property type="match status" value="1"/>
</dbReference>
<dbReference type="PROSITE" id="PS01127">
    <property type="entry name" value="EF_TS_2"/>
    <property type="match status" value="1"/>
</dbReference>
<protein>
    <recommendedName>
        <fullName evidence="4">Elongation factor Ts, mitochondrial</fullName>
        <shortName evidence="4">EF-Ts</shortName>
        <shortName evidence="4">EF-TsMt</shortName>
    </recommendedName>
</protein>
<evidence type="ECO:0000256" key="2">
    <source>
        <dbReference type="ARBA" id="ARBA00022768"/>
    </source>
</evidence>
<keyword evidence="3 4" id="KW-0648">Protein biosynthesis</keyword>
<dbReference type="AlphaFoldDB" id="A0A8S9ZXP1"/>
<dbReference type="SUPFAM" id="SSF46934">
    <property type="entry name" value="UBA-like"/>
    <property type="match status" value="1"/>
</dbReference>
<dbReference type="InterPro" id="IPR018101">
    <property type="entry name" value="Transl_elong_Ts_CS"/>
</dbReference>
<keyword evidence="8" id="KW-1185">Reference proteome</keyword>
<feature type="region of interest" description="Disordered" evidence="5">
    <location>
        <begin position="270"/>
        <end position="290"/>
    </location>
</feature>
<proteinExistence type="inferred from homology"/>